<gene>
    <name evidence="1" type="ORF">G8E10_24915</name>
</gene>
<keyword evidence="2" id="KW-1185">Reference proteome</keyword>
<comment type="caution">
    <text evidence="1">The sequence shown here is derived from an EMBL/GenBank/DDBJ whole genome shotgun (WGS) entry which is preliminary data.</text>
</comment>
<evidence type="ECO:0000313" key="2">
    <source>
        <dbReference type="Proteomes" id="UP001155840"/>
    </source>
</evidence>
<evidence type="ECO:0000313" key="1">
    <source>
        <dbReference type="EMBL" id="NHT78945.1"/>
    </source>
</evidence>
<organism evidence="1 2">
    <name type="scientific">Ferranicluibacter rubi</name>
    <dbReference type="NCBI Taxonomy" id="2715133"/>
    <lineage>
        <taxon>Bacteria</taxon>
        <taxon>Pseudomonadati</taxon>
        <taxon>Pseudomonadota</taxon>
        <taxon>Alphaproteobacteria</taxon>
        <taxon>Hyphomicrobiales</taxon>
        <taxon>Rhizobiaceae</taxon>
        <taxon>Ferranicluibacter</taxon>
    </lineage>
</organism>
<dbReference type="AlphaFoldDB" id="A0AA43ZKZ3"/>
<proteinExistence type="predicted"/>
<dbReference type="RefSeq" id="WP_167131099.1">
    <property type="nucleotide sequence ID" value="NZ_JAANCM010000023.1"/>
</dbReference>
<protein>
    <submittedName>
        <fullName evidence="1">Uncharacterized protein</fullName>
    </submittedName>
</protein>
<dbReference type="EMBL" id="JAANCM010000023">
    <property type="protein sequence ID" value="NHT78945.1"/>
    <property type="molecule type" value="Genomic_DNA"/>
</dbReference>
<dbReference type="Proteomes" id="UP001155840">
    <property type="component" value="Unassembled WGS sequence"/>
</dbReference>
<accession>A0AA43ZKZ3</accession>
<reference evidence="1" key="1">
    <citation type="submission" date="2020-03" db="EMBL/GenBank/DDBJ databases">
        <title>Ferranicluibacter endophyticum gen. nov., sp. nov., a new genus isolated from Rubus ulmifolius Schott. stem.</title>
        <authorList>
            <person name="Roca-Couso R."/>
            <person name="Flores-Felix J.D."/>
            <person name="Igual J.M."/>
            <person name="Rivas R."/>
        </authorList>
    </citation>
    <scope>NUCLEOTIDE SEQUENCE</scope>
    <source>
        <strain evidence="1">CRRU44</strain>
    </source>
</reference>
<sequence length="178" mass="19575">MPFVTICRTGADLPVSKLETASFARADIIAAIARFEGDQPLKPYKGWRGYVVHEYGGAYLGIMSTLERDGDDATGPQELYIECVLPEGAAFGFRTVFQNIPASQRDQIRREIAAHGFRYDSDLDAFVRADVSAAEGIEFLYCLGDYGMKITLGGLLPEWAETMPPRPKSRGGKGDVPY</sequence>
<name>A0AA43ZKZ3_9HYPH</name>